<name>A0A399FZD2_9ACTN</name>
<dbReference type="RefSeq" id="WP_068688004.1">
    <property type="nucleotide sequence ID" value="NZ_CP063196.1"/>
</dbReference>
<dbReference type="InterPro" id="IPR001463">
    <property type="entry name" value="Na/Ala_symport"/>
</dbReference>
<evidence type="ECO:0000256" key="3">
    <source>
        <dbReference type="ARBA" id="ARBA00022448"/>
    </source>
</evidence>
<dbReference type="GO" id="GO:0005886">
    <property type="term" value="C:plasma membrane"/>
    <property type="evidence" value="ECO:0007669"/>
    <property type="project" value="UniProtKB-SubCell"/>
</dbReference>
<feature type="transmembrane region" description="Helical" evidence="9">
    <location>
        <begin position="146"/>
        <end position="168"/>
    </location>
</feature>
<dbReference type="AlphaFoldDB" id="A0A399FZD2"/>
<dbReference type="Pfam" id="PF01235">
    <property type="entry name" value="Na_Ala_symp"/>
    <property type="match status" value="1"/>
</dbReference>
<feature type="transmembrane region" description="Helical" evidence="9">
    <location>
        <begin position="99"/>
        <end position="122"/>
    </location>
</feature>
<feature type="transmembrane region" description="Helical" evidence="9">
    <location>
        <begin position="221"/>
        <end position="241"/>
    </location>
</feature>
<keyword evidence="6 9" id="KW-0769">Symport</keyword>
<comment type="subcellular location">
    <subcellularLocation>
        <location evidence="1 9">Cell membrane</location>
        <topology evidence="1 9">Multi-pass membrane protein</topology>
    </subcellularLocation>
</comment>
<feature type="transmembrane region" description="Helical" evidence="9">
    <location>
        <begin position="15"/>
        <end position="33"/>
    </location>
</feature>
<keyword evidence="8 9" id="KW-0472">Membrane</keyword>
<evidence type="ECO:0000313" key="11">
    <source>
        <dbReference type="Proteomes" id="UP000265719"/>
    </source>
</evidence>
<dbReference type="FunFam" id="1.20.1740.10:FF:000004">
    <property type="entry name" value="Sodium:alanine symporter family protein"/>
    <property type="match status" value="1"/>
</dbReference>
<accession>A0A399FZD2</accession>
<feature type="transmembrane region" description="Helical" evidence="9">
    <location>
        <begin position="188"/>
        <end position="209"/>
    </location>
</feature>
<keyword evidence="7 9" id="KW-1133">Transmembrane helix</keyword>
<gene>
    <name evidence="10" type="ORF">NI17_017800</name>
</gene>
<feature type="transmembrane region" description="Helical" evidence="9">
    <location>
        <begin position="397"/>
        <end position="417"/>
    </location>
</feature>
<feature type="transmembrane region" description="Helical" evidence="9">
    <location>
        <begin position="247"/>
        <end position="270"/>
    </location>
</feature>
<evidence type="ECO:0000256" key="4">
    <source>
        <dbReference type="ARBA" id="ARBA00022475"/>
    </source>
</evidence>
<keyword evidence="3 9" id="KW-0813">Transport</keyword>
<evidence type="ECO:0000256" key="5">
    <source>
        <dbReference type="ARBA" id="ARBA00022692"/>
    </source>
</evidence>
<evidence type="ECO:0000256" key="6">
    <source>
        <dbReference type="ARBA" id="ARBA00022847"/>
    </source>
</evidence>
<evidence type="ECO:0000256" key="7">
    <source>
        <dbReference type="ARBA" id="ARBA00022989"/>
    </source>
</evidence>
<evidence type="ECO:0000256" key="1">
    <source>
        <dbReference type="ARBA" id="ARBA00004651"/>
    </source>
</evidence>
<sequence length="488" mass="51359">MQALTDALGVVNDQLWTFVAIPLLVVVSLYFTVRSKAVQLRLVPEMARTMFEPSGTAPDGKKAISSFQAFSVSAAARVGTGNVAGVAIAIALGGPGAVLWMWVMGIIAGSAAFVESTLAQLYKVRDRAGYRGGPAYYMLYGLRSRWLGAVFAVVTIFTFGFVFTSVQANSIVAAVSNSVSTATGAEAASWLAPAIGVGLVVLIGAIVLGGVRRIAHVAQTAVPFMALIYLLMGIAVVAMNIDRVPAVLADIVASAFGLREIGAAGVGTAIMMGIRRGLFSNEAGMGSAPNAGATAAVSHPVKQGLTQTFGVYFDTLVVCSITAFIILVSNPVYGEEVGASLTQNALEANLGTWSLHMLTLIIFLLAFTSALGNYYYGESNLWFLTSKPALMTAYRAVFLLMLFIGSVASLSLVWTMADVTMGVMVVLNLAAILPMGALAVRLLKDYTDQRKQGLNPVFTRDRLPGVTGVQCWDEPETADRSPDVAVAD</sequence>
<dbReference type="OrthoDB" id="9806926at2"/>
<feature type="transmembrane region" description="Helical" evidence="9">
    <location>
        <begin position="69"/>
        <end position="93"/>
    </location>
</feature>
<protein>
    <submittedName>
        <fullName evidence="10">Alanine:cation symporter family protein</fullName>
    </submittedName>
</protein>
<dbReference type="GO" id="GO:0005283">
    <property type="term" value="F:amino acid:sodium symporter activity"/>
    <property type="evidence" value="ECO:0007669"/>
    <property type="project" value="InterPro"/>
</dbReference>
<proteinExistence type="inferred from homology"/>
<keyword evidence="11" id="KW-1185">Reference proteome</keyword>
<feature type="transmembrane region" description="Helical" evidence="9">
    <location>
        <begin position="423"/>
        <end position="443"/>
    </location>
</feature>
<dbReference type="PRINTS" id="PR00175">
    <property type="entry name" value="NAALASMPORT"/>
</dbReference>
<evidence type="ECO:0000256" key="9">
    <source>
        <dbReference type="RuleBase" id="RU363064"/>
    </source>
</evidence>
<keyword evidence="4 9" id="KW-1003">Cell membrane</keyword>
<feature type="transmembrane region" description="Helical" evidence="9">
    <location>
        <begin position="353"/>
        <end position="376"/>
    </location>
</feature>
<dbReference type="EMBL" id="CP063196">
    <property type="protein sequence ID" value="UOE18646.1"/>
    <property type="molecule type" value="Genomic_DNA"/>
</dbReference>
<evidence type="ECO:0000256" key="2">
    <source>
        <dbReference type="ARBA" id="ARBA00009261"/>
    </source>
</evidence>
<dbReference type="KEGG" id="thao:NI17_017800"/>
<keyword evidence="5 9" id="KW-0812">Transmembrane</keyword>
<dbReference type="NCBIfam" id="TIGR00835">
    <property type="entry name" value="agcS"/>
    <property type="match status" value="1"/>
</dbReference>
<dbReference type="PANTHER" id="PTHR30330:SF1">
    <property type="entry name" value="AMINO-ACID CARRIER PROTEIN ALST"/>
    <property type="match status" value="1"/>
</dbReference>
<dbReference type="Proteomes" id="UP000265719">
    <property type="component" value="Chromosome"/>
</dbReference>
<dbReference type="Gene3D" id="1.20.1740.10">
    <property type="entry name" value="Amino acid/polyamine transporter I"/>
    <property type="match status" value="1"/>
</dbReference>
<evidence type="ECO:0000256" key="8">
    <source>
        <dbReference type="ARBA" id="ARBA00023136"/>
    </source>
</evidence>
<comment type="similarity">
    <text evidence="2 9">Belongs to the alanine or glycine:cation symporter (AGCS) (TC 2.A.25) family.</text>
</comment>
<organism evidence="10 11">
    <name type="scientific">Thermobifida halotolerans</name>
    <dbReference type="NCBI Taxonomy" id="483545"/>
    <lineage>
        <taxon>Bacteria</taxon>
        <taxon>Bacillati</taxon>
        <taxon>Actinomycetota</taxon>
        <taxon>Actinomycetes</taxon>
        <taxon>Streptosporangiales</taxon>
        <taxon>Nocardiopsidaceae</taxon>
        <taxon>Thermobifida</taxon>
    </lineage>
</organism>
<evidence type="ECO:0000313" key="10">
    <source>
        <dbReference type="EMBL" id="UOE18646.1"/>
    </source>
</evidence>
<feature type="transmembrane region" description="Helical" evidence="9">
    <location>
        <begin position="311"/>
        <end position="333"/>
    </location>
</feature>
<dbReference type="PANTHER" id="PTHR30330">
    <property type="entry name" value="AGSS FAMILY TRANSPORTER, SODIUM-ALANINE"/>
    <property type="match status" value="1"/>
</dbReference>
<reference evidence="10" key="1">
    <citation type="submission" date="2020-10" db="EMBL/GenBank/DDBJ databases">
        <title>De novo genome project of the cellulose decomposer Thermobifida halotolerans type strain.</title>
        <authorList>
            <person name="Nagy I."/>
            <person name="Horvath B."/>
            <person name="Kukolya J."/>
            <person name="Nagy I."/>
            <person name="Orsini M."/>
        </authorList>
    </citation>
    <scope>NUCLEOTIDE SEQUENCE</scope>
    <source>
        <strain evidence="10">DSM 44931</strain>
    </source>
</reference>